<dbReference type="RefSeq" id="WP_434976083.1">
    <property type="nucleotide sequence ID" value="NZ_CP144373.1"/>
</dbReference>
<reference evidence="3" key="1">
    <citation type="submission" date="2024-01" db="EMBL/GenBank/DDBJ databases">
        <title>The first autotrophic representatives of the genus Thermodesulfovibrio.</title>
        <authorList>
            <person name="Maltseva A.I."/>
            <person name="Elcheninov A.G."/>
            <person name="Kublanov I.V."/>
            <person name="Lebedinsky A.V."/>
            <person name="Frolov E.N."/>
        </authorList>
    </citation>
    <scope>NUCLEOTIDE SEQUENCE</scope>
    <source>
        <strain evidence="3">3907-1M</strain>
    </source>
</reference>
<dbReference type="GO" id="GO:0015074">
    <property type="term" value="P:DNA integration"/>
    <property type="evidence" value="ECO:0007669"/>
    <property type="project" value="InterPro"/>
</dbReference>
<feature type="domain" description="Tyr recombinase" evidence="2">
    <location>
        <begin position="1"/>
        <end position="62"/>
    </location>
</feature>
<organism evidence="3">
    <name type="scientific">Thermodesulfovibrio autotrophicus</name>
    <dbReference type="NCBI Taxonomy" id="3118333"/>
    <lineage>
        <taxon>Bacteria</taxon>
        <taxon>Pseudomonadati</taxon>
        <taxon>Nitrospirota</taxon>
        <taxon>Thermodesulfovibrionia</taxon>
        <taxon>Thermodesulfovibrionales</taxon>
        <taxon>Thermodesulfovibrionaceae</taxon>
        <taxon>Thermodesulfovibrio</taxon>
    </lineage>
</organism>
<proteinExistence type="predicted"/>
<dbReference type="InterPro" id="IPR002104">
    <property type="entry name" value="Integrase_catalytic"/>
</dbReference>
<sequence length="80" mass="9549">MSDMQNEIQNFRFHDLRHKFASQIVMNGVDLRTVQELLGHKDIKMTLKYSHLSKAHKKNAVNKLNITIYHKFITVRENQR</sequence>
<dbReference type="KEGG" id="taut:V4D30_04830"/>
<gene>
    <name evidence="3" type="ORF">V4D30_04830</name>
</gene>
<dbReference type="EMBL" id="CP144373">
    <property type="protein sequence ID" value="XCH47605.1"/>
    <property type="molecule type" value="Genomic_DNA"/>
</dbReference>
<protein>
    <submittedName>
        <fullName evidence="3">Tyrosine-type recombinase/integrase</fullName>
    </submittedName>
</protein>
<evidence type="ECO:0000313" key="3">
    <source>
        <dbReference type="EMBL" id="XCH47605.1"/>
    </source>
</evidence>
<evidence type="ECO:0000256" key="1">
    <source>
        <dbReference type="ARBA" id="ARBA00023172"/>
    </source>
</evidence>
<dbReference type="PROSITE" id="PS51898">
    <property type="entry name" value="TYR_RECOMBINASE"/>
    <property type="match status" value="1"/>
</dbReference>
<dbReference type="GO" id="GO:0006310">
    <property type="term" value="P:DNA recombination"/>
    <property type="evidence" value="ECO:0007669"/>
    <property type="project" value="UniProtKB-KW"/>
</dbReference>
<accession>A0AAU8H046</accession>
<dbReference type="InterPro" id="IPR011010">
    <property type="entry name" value="DNA_brk_join_enz"/>
</dbReference>
<dbReference type="Pfam" id="PF00589">
    <property type="entry name" value="Phage_integrase"/>
    <property type="match status" value="1"/>
</dbReference>
<dbReference type="AlphaFoldDB" id="A0AAU8H046"/>
<dbReference type="Gene3D" id="1.10.443.10">
    <property type="entry name" value="Intergrase catalytic core"/>
    <property type="match status" value="1"/>
</dbReference>
<name>A0AAU8H046_9BACT</name>
<keyword evidence="1" id="KW-0233">DNA recombination</keyword>
<evidence type="ECO:0000259" key="2">
    <source>
        <dbReference type="PROSITE" id="PS51898"/>
    </source>
</evidence>
<dbReference type="InterPro" id="IPR013762">
    <property type="entry name" value="Integrase-like_cat_sf"/>
</dbReference>
<dbReference type="GO" id="GO:0003677">
    <property type="term" value="F:DNA binding"/>
    <property type="evidence" value="ECO:0007669"/>
    <property type="project" value="InterPro"/>
</dbReference>
<dbReference type="SUPFAM" id="SSF56349">
    <property type="entry name" value="DNA breaking-rejoining enzymes"/>
    <property type="match status" value="1"/>
</dbReference>